<evidence type="ECO:0000313" key="1">
    <source>
        <dbReference type="EMBL" id="AUZ95119.1"/>
    </source>
</evidence>
<keyword evidence="2" id="KW-1185">Reference proteome</keyword>
<dbReference type="RefSeq" id="YP_009612025.1">
    <property type="nucleotide sequence ID" value="NC_042013.1"/>
</dbReference>
<sequence>MKTADIVNSLKEIFGSDGNWKRLSKKKSPFKSAWRNAVNVREFENKNDGRRIFHFEEVSDSTEVSTASAFYTGGDIIYSYVLDPKECFVTFIIEDKEIFDLTGNITELGNFIDVIREVDFDRYGMLPRENGIGVDALKFEPVMKALAPYTKDDRILDVFANITNTKTDDIQKFNGLIENKIYYEVVNGSIKYFTDSTKSQQVLLPDGFWNLVGVDLTLDSKTYNYIVNERTLEMHDHFIEIGGVTSVTNDERVKVIVNTFGEANWVAGAQSISARTTISGKPINVVEFTEVASGTKIQVLDDGKHIAAWNGVKFSYALNFYWDLILVIDDTVVVNDKKVMSKNLHMFIKHMLDNDMNGVSFKYHEDTNLLIVSNYDAFKSIINSPIAVESRKLTNVFSKEMFGSVRDSTIDDWNDFFFAEKWYFDFDDDDGDCIMFHHSPENKDGLMDQHVSDAFAKRGKPLPNWLDEVCENMFESDKSKKETIAQLEALGFVYSKELLH</sequence>
<protein>
    <submittedName>
        <fullName evidence="1">Uncharacterized protein</fullName>
    </submittedName>
</protein>
<accession>A0A2L0V008</accession>
<proteinExistence type="predicted"/>
<dbReference type="Proteomes" id="UP000223025">
    <property type="component" value="Segment"/>
</dbReference>
<reference evidence="1 2" key="1">
    <citation type="submission" date="2017-06" db="EMBL/GenBank/DDBJ databases">
        <authorList>
            <person name="Kim H.J."/>
            <person name="Triplett B.A."/>
        </authorList>
    </citation>
    <scope>NUCLEOTIDE SEQUENCE [LARGE SCALE GENOMIC DNA]</scope>
</reference>
<evidence type="ECO:0000313" key="2">
    <source>
        <dbReference type="Proteomes" id="UP000223025"/>
    </source>
</evidence>
<organism evidence="1 2">
    <name type="scientific">Agrobacterium phage Atu_ph07</name>
    <dbReference type="NCBI Taxonomy" id="2024264"/>
    <lineage>
        <taxon>Viruses</taxon>
        <taxon>Duplodnaviria</taxon>
        <taxon>Heunggongvirae</taxon>
        <taxon>Uroviricota</taxon>
        <taxon>Caudoviricetes</taxon>
        <taxon>Polybotosvirus</taxon>
        <taxon>Polybotosvirus Atuph07</taxon>
    </lineage>
</organism>
<dbReference type="KEGG" id="vg:40088363"/>
<name>A0A2L0V008_9CAUD</name>
<dbReference type="EMBL" id="MF403008">
    <property type="protein sequence ID" value="AUZ95119.1"/>
    <property type="molecule type" value="Genomic_DNA"/>
</dbReference>
<dbReference type="GeneID" id="40088363"/>